<name>A0A1H1N419_9ACTN</name>
<dbReference type="STRING" id="642780.SAMN04488570_0763"/>
<accession>A0A1H1N419</accession>
<reference evidence="4" key="1">
    <citation type="submission" date="2016-10" db="EMBL/GenBank/DDBJ databases">
        <authorList>
            <person name="Varghese N."/>
            <person name="Submissions S."/>
        </authorList>
    </citation>
    <scope>NUCLEOTIDE SEQUENCE [LARGE SCALE GENOMIC DNA]</scope>
    <source>
        <strain evidence="4">DSM 22127</strain>
    </source>
</reference>
<protein>
    <submittedName>
        <fullName evidence="3">Uncharacterized protein</fullName>
    </submittedName>
</protein>
<evidence type="ECO:0000256" key="2">
    <source>
        <dbReference type="SAM" id="Phobius"/>
    </source>
</evidence>
<proteinExistence type="predicted"/>
<evidence type="ECO:0000313" key="4">
    <source>
        <dbReference type="Proteomes" id="UP000198859"/>
    </source>
</evidence>
<keyword evidence="2" id="KW-1133">Transmembrane helix</keyword>
<keyword evidence="2" id="KW-0812">Transmembrane</keyword>
<feature type="compositionally biased region" description="Basic and acidic residues" evidence="1">
    <location>
        <begin position="27"/>
        <end position="42"/>
    </location>
</feature>
<keyword evidence="4" id="KW-1185">Reference proteome</keyword>
<gene>
    <name evidence="3" type="ORF">SAMN04488570_0763</name>
</gene>
<evidence type="ECO:0000313" key="3">
    <source>
        <dbReference type="EMBL" id="SDR93726.1"/>
    </source>
</evidence>
<evidence type="ECO:0000256" key="1">
    <source>
        <dbReference type="SAM" id="MobiDB-lite"/>
    </source>
</evidence>
<organism evidence="3 4">
    <name type="scientific">Nocardioides scoriae</name>
    <dbReference type="NCBI Taxonomy" id="642780"/>
    <lineage>
        <taxon>Bacteria</taxon>
        <taxon>Bacillati</taxon>
        <taxon>Actinomycetota</taxon>
        <taxon>Actinomycetes</taxon>
        <taxon>Propionibacteriales</taxon>
        <taxon>Nocardioidaceae</taxon>
        <taxon>Nocardioides</taxon>
    </lineage>
</organism>
<dbReference type="RefSeq" id="WP_091726269.1">
    <property type="nucleotide sequence ID" value="NZ_LT629757.1"/>
</dbReference>
<feature type="region of interest" description="Disordered" evidence="1">
    <location>
        <begin position="27"/>
        <end position="62"/>
    </location>
</feature>
<dbReference type="Proteomes" id="UP000198859">
    <property type="component" value="Chromosome I"/>
</dbReference>
<sequence>MPTWSWIALWVLAIAVVAVLYVRERRSGRRAGEGDRHQHDAVRQAGVDADVRGPNGFSSLGG</sequence>
<dbReference type="AlphaFoldDB" id="A0A1H1N419"/>
<keyword evidence="2" id="KW-0472">Membrane</keyword>
<dbReference type="EMBL" id="LT629757">
    <property type="protein sequence ID" value="SDR93726.1"/>
    <property type="molecule type" value="Genomic_DNA"/>
</dbReference>
<feature type="transmembrane region" description="Helical" evidence="2">
    <location>
        <begin position="6"/>
        <end position="22"/>
    </location>
</feature>